<proteinExistence type="predicted"/>
<feature type="repeat" description="MBT" evidence="5">
    <location>
        <begin position="316"/>
        <end position="413"/>
    </location>
</feature>
<dbReference type="SUPFAM" id="SSF47769">
    <property type="entry name" value="SAM/Pointed domain"/>
    <property type="match status" value="1"/>
</dbReference>
<evidence type="ECO:0000313" key="9">
    <source>
        <dbReference type="Proteomes" id="UP000604080"/>
    </source>
</evidence>
<dbReference type="FunFam" id="1.10.150.50:FF:000027">
    <property type="entry name" value="scm-like with four MBT domains protein 2"/>
    <property type="match status" value="1"/>
</dbReference>
<dbReference type="SMART" id="SM00561">
    <property type="entry name" value="MBT"/>
    <property type="match status" value="4"/>
</dbReference>
<evidence type="ECO:0000256" key="4">
    <source>
        <dbReference type="ARBA" id="ARBA00023242"/>
    </source>
</evidence>
<dbReference type="CDD" id="cd20113">
    <property type="entry name" value="MBT_SFMBT1_rpt2"/>
    <property type="match status" value="1"/>
</dbReference>
<evidence type="ECO:0000256" key="6">
    <source>
        <dbReference type="SAM" id="MobiDB-lite"/>
    </source>
</evidence>
<feature type="non-terminal residue" evidence="8">
    <location>
        <position position="790"/>
    </location>
</feature>
<dbReference type="Gene3D" id="1.10.150.50">
    <property type="entry name" value="Transcription Factor, Ets-1"/>
    <property type="match status" value="1"/>
</dbReference>
<dbReference type="CDD" id="cd09581">
    <property type="entry name" value="SAM_Scm-like-4MBT1_2"/>
    <property type="match status" value="1"/>
</dbReference>
<dbReference type="InterPro" id="IPR037604">
    <property type="entry name" value="Scm-like-4MBT1/2_SAM"/>
</dbReference>
<comment type="caution">
    <text evidence="8">The sequence shown here is derived from an EMBL/GenBank/DDBJ whole genome shotgun (WGS) entry which is preliminary data.</text>
</comment>
<dbReference type="InterPro" id="IPR013761">
    <property type="entry name" value="SAM/pointed_sf"/>
</dbReference>
<evidence type="ECO:0000256" key="5">
    <source>
        <dbReference type="PROSITE-ProRule" id="PRU00459"/>
    </source>
</evidence>
<dbReference type="Pfam" id="PF02820">
    <property type="entry name" value="MBT"/>
    <property type="match status" value="4"/>
</dbReference>
<dbReference type="Pfam" id="PF12140">
    <property type="entry name" value="SLED"/>
    <property type="match status" value="1"/>
</dbReference>
<evidence type="ECO:0000313" key="8">
    <source>
        <dbReference type="EMBL" id="NWI75901.1"/>
    </source>
</evidence>
<feature type="repeat" description="MBT" evidence="5">
    <location>
        <begin position="201"/>
        <end position="308"/>
    </location>
</feature>
<dbReference type="Pfam" id="PF00536">
    <property type="entry name" value="SAM_1"/>
    <property type="match status" value="1"/>
</dbReference>
<evidence type="ECO:0000259" key="7">
    <source>
        <dbReference type="SMART" id="SM00454"/>
    </source>
</evidence>
<evidence type="ECO:0000256" key="1">
    <source>
        <dbReference type="ARBA" id="ARBA00004123"/>
    </source>
</evidence>
<dbReference type="AlphaFoldDB" id="A0A851DYJ6"/>
<name>A0A851DYJ6_9CORV</name>
<dbReference type="Gene3D" id="2.30.30.140">
    <property type="match status" value="4"/>
</dbReference>
<organism evidence="8 9">
    <name type="scientific">Dryoscopus gambensis</name>
    <dbReference type="NCBI Taxonomy" id="85069"/>
    <lineage>
        <taxon>Eukaryota</taxon>
        <taxon>Metazoa</taxon>
        <taxon>Chordata</taxon>
        <taxon>Craniata</taxon>
        <taxon>Vertebrata</taxon>
        <taxon>Euteleostomi</taxon>
        <taxon>Archelosauria</taxon>
        <taxon>Archosauria</taxon>
        <taxon>Dinosauria</taxon>
        <taxon>Saurischia</taxon>
        <taxon>Theropoda</taxon>
        <taxon>Coelurosauria</taxon>
        <taxon>Aves</taxon>
        <taxon>Neognathae</taxon>
        <taxon>Neoaves</taxon>
        <taxon>Telluraves</taxon>
        <taxon>Australaves</taxon>
        <taxon>Passeriformes</taxon>
        <taxon>Corvoidea</taxon>
        <taxon>Malaconotidae</taxon>
        <taxon>Dryoscopus</taxon>
    </lineage>
</organism>
<dbReference type="PROSITE" id="PS51079">
    <property type="entry name" value="MBT"/>
    <property type="match status" value="4"/>
</dbReference>
<evidence type="ECO:0000256" key="3">
    <source>
        <dbReference type="ARBA" id="ARBA00022737"/>
    </source>
</evidence>
<keyword evidence="3" id="KW-0677">Repeat</keyword>
<feature type="repeat" description="MBT" evidence="5">
    <location>
        <begin position="1"/>
        <end position="79"/>
    </location>
</feature>
<dbReference type="GO" id="GO:0003682">
    <property type="term" value="F:chromatin binding"/>
    <property type="evidence" value="ECO:0007669"/>
    <property type="project" value="TreeGrafter"/>
</dbReference>
<evidence type="ECO:0000256" key="2">
    <source>
        <dbReference type="ARBA" id="ARBA00022491"/>
    </source>
</evidence>
<keyword evidence="4" id="KW-0539">Nucleus</keyword>
<dbReference type="InterPro" id="IPR021987">
    <property type="entry name" value="SLED"/>
</dbReference>
<feature type="non-terminal residue" evidence="8">
    <location>
        <position position="1"/>
    </location>
</feature>
<comment type="subcellular location">
    <subcellularLocation>
        <location evidence="1">Nucleus</location>
    </subcellularLocation>
</comment>
<feature type="region of interest" description="Disordered" evidence="6">
    <location>
        <begin position="601"/>
        <end position="701"/>
    </location>
</feature>
<dbReference type="Proteomes" id="UP000604080">
    <property type="component" value="Unassembled WGS sequence"/>
</dbReference>
<dbReference type="InterPro" id="IPR047352">
    <property type="entry name" value="MBT_SFMBT1_rpt2"/>
</dbReference>
<dbReference type="SMART" id="SM00454">
    <property type="entry name" value="SAM"/>
    <property type="match status" value="1"/>
</dbReference>
<dbReference type="InterPro" id="IPR004092">
    <property type="entry name" value="Mbt"/>
</dbReference>
<dbReference type="PANTHER" id="PTHR12247:SF77">
    <property type="entry name" value="SCM-LIKE WITH FOUR MBT DOMAINS PROTEIN 1"/>
    <property type="match status" value="1"/>
</dbReference>
<keyword evidence="9" id="KW-1185">Reference proteome</keyword>
<dbReference type="GO" id="GO:0003714">
    <property type="term" value="F:transcription corepressor activity"/>
    <property type="evidence" value="ECO:0007669"/>
    <property type="project" value="InterPro"/>
</dbReference>
<feature type="compositionally biased region" description="Acidic residues" evidence="6">
    <location>
        <begin position="659"/>
        <end position="668"/>
    </location>
</feature>
<gene>
    <name evidence="8" type="primary">Sfmbt1</name>
    <name evidence="8" type="ORF">DRYGAM_R03153</name>
</gene>
<sequence>VDTSLQNGFAPGMKLEVAVKSDQNTYWVATIITTCGQLLLLRYDGYGEDRKADFWCDILTADLHPIGWCEQNKKILKVPEGIKDKIPDQEEFLQRVLKGACSAPANLLEGLHRGKNPLDLIAPGSRLELQNIRDSLEAWIVSVVENVGGRLKLRYEGLEDSDKFDQWLFYLDPFLHQVGWAAQHGYSLQPPLAIRSLRSEADWQEILKKVKEEEEESSVPTDLFKDKPVIGVHSFSEGMKLEAVDPMAPFVICPATVLKVYNDNYFMIEMDDLRAERAAGQRYVCHVNSAGIFPAQWSLKNGLHLSPPPGYPGQDFDWADYLKQCGAEAAPQSCFPSLTSDHGFKENMKLEAVNPVDPEEVCIATVTKLKDSYLWLQLEGSKKPVPECIVSVESMNIFPVGWCETNGYQLRPPRKAIVNKQKKIAVVQPEKQILSSRTVHDGLKNQELNSSDSVVINGKYCCPKIYFNHRCFSGPYLNKGRIAELPQSVGPGNCVLVLKEVLTLLINAAYKPSRVLRELQLDEEAAWHGHGETLKAKYKGKSYRATVEVVRTADRVADFCRKTCIKLECCPNLFGPQMVLDKCSENCSVLTKTKYTHYYGKRKNKRIGRPPGGHSNLEVAMKKPSKRRKRRKHFFVHKKKRSSASVDNTPAGSPQGSGAEEEDDQDESELSHSLAQDRDKRKRKLRTFSFSDDENKPPSPKDIKMEVAEKLQLDSNPLEWSVADVVRFLKSTDCAPLARIFLDQEIDGQALLLLTLPTVQECMDLKLGPAIKLCHHIERVKLAFYQQFAN</sequence>
<dbReference type="PANTHER" id="PTHR12247">
    <property type="entry name" value="POLYCOMB GROUP PROTEIN"/>
    <property type="match status" value="1"/>
</dbReference>
<dbReference type="InterPro" id="IPR050548">
    <property type="entry name" value="PcG_chromatin_remod_factors"/>
</dbReference>
<feature type="domain" description="SAM" evidence="7">
    <location>
        <begin position="717"/>
        <end position="783"/>
    </location>
</feature>
<accession>A0A851DYJ6</accession>
<dbReference type="GO" id="GO:0005634">
    <property type="term" value="C:nucleus"/>
    <property type="evidence" value="ECO:0007669"/>
    <property type="project" value="UniProtKB-SubCell"/>
</dbReference>
<feature type="compositionally biased region" description="Polar residues" evidence="6">
    <location>
        <begin position="643"/>
        <end position="656"/>
    </location>
</feature>
<keyword evidence="2" id="KW-0678">Repressor</keyword>
<feature type="compositionally biased region" description="Basic residues" evidence="6">
    <location>
        <begin position="623"/>
        <end position="642"/>
    </location>
</feature>
<dbReference type="GO" id="GO:0042393">
    <property type="term" value="F:histone binding"/>
    <property type="evidence" value="ECO:0007669"/>
    <property type="project" value="InterPro"/>
</dbReference>
<dbReference type="SUPFAM" id="SSF63748">
    <property type="entry name" value="Tudor/PWWP/MBT"/>
    <property type="match status" value="4"/>
</dbReference>
<protein>
    <submittedName>
        <fullName evidence="8">SMBT1 protein</fullName>
    </submittedName>
</protein>
<dbReference type="Gene3D" id="3.90.1150.190">
    <property type="entry name" value="SLED domain"/>
    <property type="match status" value="1"/>
</dbReference>
<dbReference type="CDD" id="cd20117">
    <property type="entry name" value="MBT_SFMBT1_rpt4"/>
    <property type="match status" value="1"/>
</dbReference>
<dbReference type="InterPro" id="IPR001660">
    <property type="entry name" value="SAM"/>
</dbReference>
<dbReference type="CDD" id="cd20111">
    <property type="entry name" value="MBT_SFMBT1_rpt1"/>
    <property type="match status" value="1"/>
</dbReference>
<dbReference type="EMBL" id="WEIT01013349">
    <property type="protein sequence ID" value="NWI75901.1"/>
    <property type="molecule type" value="Genomic_DNA"/>
</dbReference>
<reference evidence="8" key="1">
    <citation type="submission" date="2019-10" db="EMBL/GenBank/DDBJ databases">
        <title>Bird 10,000 Genomes (B10K) Project - Family phase.</title>
        <authorList>
            <person name="Zhang G."/>
        </authorList>
    </citation>
    <scope>NUCLEOTIDE SEQUENCE</scope>
    <source>
        <strain evidence="8">B10K-DU-002-56</strain>
        <tissue evidence="8">Muscle</tissue>
    </source>
</reference>
<dbReference type="InterPro" id="IPR038348">
    <property type="entry name" value="SLED_sf"/>
</dbReference>
<feature type="repeat" description="MBT" evidence="5">
    <location>
        <begin position="87"/>
        <end position="191"/>
    </location>
</feature>